<dbReference type="PROSITE" id="PS01311">
    <property type="entry name" value="LGT"/>
    <property type="match status" value="1"/>
</dbReference>
<feature type="transmembrane region" description="Helical" evidence="6">
    <location>
        <begin position="93"/>
        <end position="114"/>
    </location>
</feature>
<sequence length="267" mass="29394">MFSFIPTPSRSTLELGFFTIHYYALCILLGIIVAILVTKRRYSQFGGNVTDVTDIAFFAVPAGIIGGRIYHVITSPANYFGENGSPIEIFKIWNGGLGIWGAISLGALAVFIYFKVKKTSLSFSYLADAIAPALLIAQGIGRFGNWFNGELFGQPTELPWALEIPIANRPTGFSEFSTFHPTFLYEALWCFAIATFILRSKYLNSLAGSGASFAFYVTAYSIGRLFIEMIRIDEANTIFGLRLNIWVALIMAIGAAALFARLRSAKK</sequence>
<feature type="transmembrane region" description="Helical" evidence="6">
    <location>
        <begin position="20"/>
        <end position="37"/>
    </location>
</feature>
<dbReference type="HAMAP" id="MF_01147">
    <property type="entry name" value="Lgt"/>
    <property type="match status" value="1"/>
</dbReference>
<evidence type="ECO:0000256" key="2">
    <source>
        <dbReference type="ARBA" id="ARBA00022679"/>
    </source>
</evidence>
<evidence type="ECO:0000256" key="6">
    <source>
        <dbReference type="SAM" id="Phobius"/>
    </source>
</evidence>
<evidence type="ECO:0000256" key="3">
    <source>
        <dbReference type="ARBA" id="ARBA00022692"/>
    </source>
</evidence>
<organism evidence="7">
    <name type="scientific">freshwater metagenome</name>
    <dbReference type="NCBI Taxonomy" id="449393"/>
    <lineage>
        <taxon>unclassified sequences</taxon>
        <taxon>metagenomes</taxon>
        <taxon>ecological metagenomes</taxon>
    </lineage>
</organism>
<proteinExistence type="inferred from homology"/>
<dbReference type="NCBIfam" id="TIGR00544">
    <property type="entry name" value="lgt"/>
    <property type="match status" value="1"/>
</dbReference>
<dbReference type="AlphaFoldDB" id="A0A6J6S5P9"/>
<reference evidence="7" key="1">
    <citation type="submission" date="2020-05" db="EMBL/GenBank/DDBJ databases">
        <authorList>
            <person name="Chiriac C."/>
            <person name="Salcher M."/>
            <person name="Ghai R."/>
            <person name="Kavagutti S V."/>
        </authorList>
    </citation>
    <scope>NUCLEOTIDE SEQUENCE</scope>
</reference>
<accession>A0A6J6S5P9</accession>
<dbReference type="GO" id="GO:0008961">
    <property type="term" value="F:phosphatidylglycerol-prolipoprotein diacylglyceryl transferase activity"/>
    <property type="evidence" value="ECO:0007669"/>
    <property type="project" value="InterPro"/>
</dbReference>
<keyword evidence="4 6" id="KW-1133">Transmembrane helix</keyword>
<evidence type="ECO:0000256" key="1">
    <source>
        <dbReference type="ARBA" id="ARBA00022475"/>
    </source>
</evidence>
<evidence type="ECO:0000256" key="5">
    <source>
        <dbReference type="ARBA" id="ARBA00023136"/>
    </source>
</evidence>
<feature type="transmembrane region" description="Helical" evidence="6">
    <location>
        <begin position="179"/>
        <end position="198"/>
    </location>
</feature>
<keyword evidence="5 6" id="KW-0472">Membrane</keyword>
<evidence type="ECO:0000256" key="4">
    <source>
        <dbReference type="ARBA" id="ARBA00022989"/>
    </source>
</evidence>
<keyword evidence="2" id="KW-0808">Transferase</keyword>
<dbReference type="EMBL" id="CAEZYV010000010">
    <property type="protein sequence ID" value="CAB4730022.1"/>
    <property type="molecule type" value="Genomic_DNA"/>
</dbReference>
<dbReference type="GO" id="GO:0042158">
    <property type="term" value="P:lipoprotein biosynthetic process"/>
    <property type="evidence" value="ECO:0007669"/>
    <property type="project" value="InterPro"/>
</dbReference>
<protein>
    <submittedName>
        <fullName evidence="7">Unannotated protein</fullName>
    </submittedName>
</protein>
<feature type="transmembrane region" description="Helical" evidence="6">
    <location>
        <begin position="205"/>
        <end position="223"/>
    </location>
</feature>
<feature type="transmembrane region" description="Helical" evidence="6">
    <location>
        <begin position="49"/>
        <end position="73"/>
    </location>
</feature>
<gene>
    <name evidence="7" type="ORF">UFOPK2788_00127</name>
</gene>
<dbReference type="PANTHER" id="PTHR30589:SF0">
    <property type="entry name" value="PHOSPHATIDYLGLYCEROL--PROLIPOPROTEIN DIACYLGLYCERYL TRANSFERASE"/>
    <property type="match status" value="1"/>
</dbReference>
<evidence type="ECO:0000313" key="7">
    <source>
        <dbReference type="EMBL" id="CAB4730022.1"/>
    </source>
</evidence>
<feature type="transmembrane region" description="Helical" evidence="6">
    <location>
        <begin position="121"/>
        <end position="141"/>
    </location>
</feature>
<dbReference type="Pfam" id="PF01790">
    <property type="entry name" value="LGT"/>
    <property type="match status" value="1"/>
</dbReference>
<dbReference type="InterPro" id="IPR001640">
    <property type="entry name" value="Lgt"/>
</dbReference>
<dbReference type="GO" id="GO:0005886">
    <property type="term" value="C:plasma membrane"/>
    <property type="evidence" value="ECO:0007669"/>
    <property type="project" value="InterPro"/>
</dbReference>
<feature type="transmembrane region" description="Helical" evidence="6">
    <location>
        <begin position="243"/>
        <end position="262"/>
    </location>
</feature>
<name>A0A6J6S5P9_9ZZZZ</name>
<dbReference type="PANTHER" id="PTHR30589">
    <property type="entry name" value="PROLIPOPROTEIN DIACYLGLYCERYL TRANSFERASE"/>
    <property type="match status" value="1"/>
</dbReference>
<keyword evidence="1" id="KW-1003">Cell membrane</keyword>
<keyword evidence="3 6" id="KW-0812">Transmembrane</keyword>